<keyword evidence="2" id="KW-1185">Reference proteome</keyword>
<name>A0A401GTW7_9APHY</name>
<organism evidence="1 2">
    <name type="scientific">Sparassis crispa</name>
    <dbReference type="NCBI Taxonomy" id="139825"/>
    <lineage>
        <taxon>Eukaryota</taxon>
        <taxon>Fungi</taxon>
        <taxon>Dikarya</taxon>
        <taxon>Basidiomycota</taxon>
        <taxon>Agaricomycotina</taxon>
        <taxon>Agaricomycetes</taxon>
        <taxon>Polyporales</taxon>
        <taxon>Sparassidaceae</taxon>
        <taxon>Sparassis</taxon>
    </lineage>
</organism>
<comment type="caution">
    <text evidence="1">The sequence shown here is derived from an EMBL/GenBank/DDBJ whole genome shotgun (WGS) entry which is preliminary data.</text>
</comment>
<protein>
    <recommendedName>
        <fullName evidence="3">F-box domain-containing protein</fullName>
    </recommendedName>
</protein>
<evidence type="ECO:0008006" key="3">
    <source>
        <dbReference type="Google" id="ProtNLM"/>
    </source>
</evidence>
<accession>A0A401GTW7</accession>
<dbReference type="InterPro" id="IPR032675">
    <property type="entry name" value="LRR_dom_sf"/>
</dbReference>
<dbReference type="STRING" id="139825.A0A401GTW7"/>
<dbReference type="GeneID" id="38782592"/>
<dbReference type="AlphaFoldDB" id="A0A401GTW7"/>
<evidence type="ECO:0000313" key="2">
    <source>
        <dbReference type="Proteomes" id="UP000287166"/>
    </source>
</evidence>
<dbReference type="InParanoid" id="A0A401GTW7"/>
<gene>
    <name evidence="1" type="ORF">SCP_0801970</name>
</gene>
<evidence type="ECO:0000313" key="1">
    <source>
        <dbReference type="EMBL" id="GBE85675.1"/>
    </source>
</evidence>
<dbReference type="EMBL" id="BFAD01000008">
    <property type="protein sequence ID" value="GBE85675.1"/>
    <property type="molecule type" value="Genomic_DNA"/>
</dbReference>
<dbReference type="OrthoDB" id="3178870at2759"/>
<dbReference type="Proteomes" id="UP000287166">
    <property type="component" value="Unassembled WGS sequence"/>
</dbReference>
<dbReference type="RefSeq" id="XP_027616588.1">
    <property type="nucleotide sequence ID" value="XM_027760787.1"/>
</dbReference>
<proteinExistence type="predicted"/>
<reference evidence="1 2" key="1">
    <citation type="journal article" date="2018" name="Sci. Rep.">
        <title>Genome sequence of the cauliflower mushroom Sparassis crispa (Hanabiratake) and its association with beneficial usage.</title>
        <authorList>
            <person name="Kiyama R."/>
            <person name="Furutani Y."/>
            <person name="Kawaguchi K."/>
            <person name="Nakanishi T."/>
        </authorList>
    </citation>
    <scope>NUCLEOTIDE SEQUENCE [LARGE SCALE GENOMIC DNA]</scope>
</reference>
<dbReference type="Gene3D" id="3.80.10.10">
    <property type="entry name" value="Ribonuclease Inhibitor"/>
    <property type="match status" value="1"/>
</dbReference>
<sequence length="312" mass="35240">MRLSCSVKRISPNIPRRDPRIYHPGSPVGGVLTDFAHESTLATNQENAALVRKLSIDWTHHRVLGNLFRLLRHALEQLTSLHTLSVELSPDDNHFNLAWIFPERTFSLRTLSTSVRCDAPLARFLETQPRISELSLRGFQTSQPFNLNPSALPMLTSFRVVHAGTPVLSVVLKDRPIEGVSLSLFPDDGFLPLDTLRLPSRPIKRLTIMSLDSTPPNVLIPEVSVRLPRLEALHVVVLMAQYDYPMLQNSGPLLSHFSELRYLTFMSAVTATLDDEQEIAKLWHKACPTLKTIILPRGKVWFEREGKWTCCG</sequence>